<evidence type="ECO:0000313" key="6">
    <source>
        <dbReference type="EMBL" id="CCG07306.1"/>
    </source>
</evidence>
<dbReference type="InterPro" id="IPR025669">
    <property type="entry name" value="AAA_dom"/>
</dbReference>
<feature type="transmembrane region" description="Helical" evidence="4">
    <location>
        <begin position="443"/>
        <end position="463"/>
    </location>
</feature>
<sequence length="468" mass="50674">MAAHPSHSLPGPHSHHLDQPERDRRAQPDDPAHDRRRGPANPAPDPLVGGGLDLGRARQWRLARGNGETKSVNASSSSPPASSPSVPWVLAVYNQKGGVGKTTTAASLAAILAAAGSRVLLIDLDSQGNATTALGRPFNQGPGSYEFMVGTEPLEKAWQKTRYPRLRLLSASRLLAGLDLELTQHPHPQYALRRALGLARAPIDHVIIDCPPALGLLPINALVAAHAVLLPVQCETFAHDGLVNAVFSLNRLQATFNPGLETLGILITMRSTEGVGLTLEQTLRATFERQVLTAMIPRDPEVGRAAEADRPVVTHDPDSPAGRAYLAAAVEILKREQRLRDRLAQRLPPLTDAPVPPLIPGPLPGALSDPEYAVSRARERLLTWEGKDPVKPASLPPLNTAPQPPPEMPPGLDDADIPLSSLDLLEDDLAWDPDQSWLRRLRWWIFLGLGVTLGLGLLFWRLWQETPA</sequence>
<feature type="compositionally biased region" description="Low complexity" evidence="3">
    <location>
        <begin position="71"/>
        <end position="86"/>
    </location>
</feature>
<dbReference type="Proteomes" id="UP000033220">
    <property type="component" value="Chromosome DSM 122"/>
</dbReference>
<proteinExistence type="predicted"/>
<evidence type="ECO:0000313" key="7">
    <source>
        <dbReference type="Proteomes" id="UP000033220"/>
    </source>
</evidence>
<keyword evidence="4" id="KW-1133">Transmembrane helix</keyword>
<feature type="compositionally biased region" description="Low complexity" evidence="3">
    <location>
        <begin position="1"/>
        <end position="12"/>
    </location>
</feature>
<keyword evidence="4" id="KW-0472">Membrane</keyword>
<evidence type="ECO:0000256" key="3">
    <source>
        <dbReference type="SAM" id="MobiDB-lite"/>
    </source>
</evidence>
<dbReference type="Pfam" id="PF13614">
    <property type="entry name" value="AAA_31"/>
    <property type="match status" value="1"/>
</dbReference>
<dbReference type="eggNOG" id="COG1192">
    <property type="taxonomic scope" value="Bacteria"/>
</dbReference>
<dbReference type="FunFam" id="3.40.50.300:FF:000285">
    <property type="entry name" value="Sporulation initiation inhibitor Soj"/>
    <property type="match status" value="1"/>
</dbReference>
<dbReference type="AlphaFoldDB" id="H6SQ36"/>
<dbReference type="HOGENOM" id="CLU_583788_0_0_5"/>
<keyword evidence="4" id="KW-0812">Transmembrane</keyword>
<dbReference type="KEGG" id="rpm:RSPPHO_00680"/>
<evidence type="ECO:0000259" key="5">
    <source>
        <dbReference type="Pfam" id="PF13614"/>
    </source>
</evidence>
<evidence type="ECO:0000256" key="1">
    <source>
        <dbReference type="ARBA" id="ARBA00057242"/>
    </source>
</evidence>
<name>H6SQ36_PARPM</name>
<evidence type="ECO:0000256" key="2">
    <source>
        <dbReference type="ARBA" id="ARBA00074747"/>
    </source>
</evidence>
<feature type="region of interest" description="Disordered" evidence="3">
    <location>
        <begin position="386"/>
        <end position="410"/>
    </location>
</feature>
<feature type="region of interest" description="Disordered" evidence="3">
    <location>
        <begin position="66"/>
        <end position="86"/>
    </location>
</feature>
<organism evidence="6 7">
    <name type="scientific">Pararhodospirillum photometricum DSM 122</name>
    <dbReference type="NCBI Taxonomy" id="1150469"/>
    <lineage>
        <taxon>Bacteria</taxon>
        <taxon>Pseudomonadati</taxon>
        <taxon>Pseudomonadota</taxon>
        <taxon>Alphaproteobacteria</taxon>
        <taxon>Rhodospirillales</taxon>
        <taxon>Rhodospirillaceae</taxon>
        <taxon>Pararhodospirillum</taxon>
    </lineage>
</organism>
<dbReference type="PANTHER" id="PTHR13696">
    <property type="entry name" value="P-LOOP CONTAINING NUCLEOSIDE TRIPHOSPHATE HYDROLASE"/>
    <property type="match status" value="1"/>
</dbReference>
<feature type="compositionally biased region" description="Basic and acidic residues" evidence="3">
    <location>
        <begin position="15"/>
        <end position="33"/>
    </location>
</feature>
<feature type="region of interest" description="Disordered" evidence="3">
    <location>
        <begin position="1"/>
        <end position="54"/>
    </location>
</feature>
<feature type="domain" description="AAA" evidence="5">
    <location>
        <begin position="89"/>
        <end position="261"/>
    </location>
</feature>
<dbReference type="CDD" id="cd02042">
    <property type="entry name" value="ParAB_family"/>
    <property type="match status" value="1"/>
</dbReference>
<evidence type="ECO:0000256" key="4">
    <source>
        <dbReference type="SAM" id="Phobius"/>
    </source>
</evidence>
<dbReference type="Gene3D" id="3.40.50.300">
    <property type="entry name" value="P-loop containing nucleotide triphosphate hydrolases"/>
    <property type="match status" value="1"/>
</dbReference>
<dbReference type="PANTHER" id="PTHR13696:SF52">
    <property type="entry name" value="PARA FAMILY PROTEIN CT_582"/>
    <property type="match status" value="1"/>
</dbReference>
<dbReference type="InterPro" id="IPR050678">
    <property type="entry name" value="DNA_Partitioning_ATPase"/>
</dbReference>
<dbReference type="STRING" id="1150469.RSPPHO_00680"/>
<accession>H6SQ36</accession>
<dbReference type="PATRIC" id="fig|1150469.3.peg.783"/>
<dbReference type="EMBL" id="HE663493">
    <property type="protein sequence ID" value="CCG07306.1"/>
    <property type="molecule type" value="Genomic_DNA"/>
</dbReference>
<dbReference type="SUPFAM" id="SSF52540">
    <property type="entry name" value="P-loop containing nucleoside triphosphate hydrolases"/>
    <property type="match status" value="1"/>
</dbReference>
<comment type="function">
    <text evidence="1">Involved in chromosome partition. Localize to both poles of the predivisional cell following completion of DNA replication.</text>
</comment>
<dbReference type="InterPro" id="IPR027417">
    <property type="entry name" value="P-loop_NTPase"/>
</dbReference>
<protein>
    <recommendedName>
        <fullName evidence="2">Chromosome partitioning protein ParA</fullName>
    </recommendedName>
</protein>
<gene>
    <name evidence="6" type="primary">parA</name>
    <name evidence="6" type="ORF">RSPPHO_00680</name>
</gene>
<keyword evidence="7" id="KW-1185">Reference proteome</keyword>
<reference evidence="6 7" key="1">
    <citation type="submission" date="2012-02" db="EMBL/GenBank/DDBJ databases">
        <title>Shotgun genome sequence of Phaeospirillum photometricum DSM 122.</title>
        <authorList>
            <person name="Duquesne K."/>
            <person name="Sturgis J."/>
        </authorList>
    </citation>
    <scope>NUCLEOTIDE SEQUENCE [LARGE SCALE GENOMIC DNA]</scope>
    <source>
        <strain evidence="7">DSM122</strain>
    </source>
</reference>